<dbReference type="PANTHER" id="PTHR44099">
    <property type="entry name" value="RABCONNECTIN-3B, ISOFORM A"/>
    <property type="match status" value="1"/>
</dbReference>
<comment type="caution">
    <text evidence="1">The sequence shown here is derived from an EMBL/GenBank/DDBJ whole genome shotgun (WGS) entry which is preliminary data.</text>
</comment>
<proteinExistence type="predicted"/>
<keyword evidence="2" id="KW-1185">Reference proteome</keyword>
<dbReference type="EMBL" id="CAUEEQ010078002">
    <property type="protein sequence ID" value="CAJ0967020.1"/>
    <property type="molecule type" value="Genomic_DNA"/>
</dbReference>
<feature type="non-terminal residue" evidence="1">
    <location>
        <position position="1"/>
    </location>
</feature>
<evidence type="ECO:0000313" key="2">
    <source>
        <dbReference type="Proteomes" id="UP001176940"/>
    </source>
</evidence>
<dbReference type="Proteomes" id="UP001176940">
    <property type="component" value="Unassembled WGS sequence"/>
</dbReference>
<protein>
    <recommendedName>
        <fullName evidence="3">WD repeat-containing protein 44</fullName>
    </recommendedName>
</protein>
<dbReference type="InterPro" id="IPR049916">
    <property type="entry name" value="WDR72-like"/>
</dbReference>
<evidence type="ECO:0000313" key="1">
    <source>
        <dbReference type="EMBL" id="CAJ0967020.1"/>
    </source>
</evidence>
<evidence type="ECO:0008006" key="3">
    <source>
        <dbReference type="Google" id="ProtNLM"/>
    </source>
</evidence>
<gene>
    <name evidence="1" type="ORF">RIMI_LOCUS21905852</name>
</gene>
<name>A0ABN9MJX5_9NEOB</name>
<reference evidence="1" key="1">
    <citation type="submission" date="2023-07" db="EMBL/GenBank/DDBJ databases">
        <authorList>
            <person name="Stuckert A."/>
        </authorList>
    </citation>
    <scope>NUCLEOTIDE SEQUENCE</scope>
</reference>
<dbReference type="PANTHER" id="PTHR44099:SF2">
    <property type="entry name" value="WD REPEAT-CONTAINING PROTEIN 72"/>
    <property type="match status" value="1"/>
</dbReference>
<accession>A0ABN9MJX5</accession>
<organism evidence="1 2">
    <name type="scientific">Ranitomeya imitator</name>
    <name type="common">mimic poison frog</name>
    <dbReference type="NCBI Taxonomy" id="111125"/>
    <lineage>
        <taxon>Eukaryota</taxon>
        <taxon>Metazoa</taxon>
        <taxon>Chordata</taxon>
        <taxon>Craniata</taxon>
        <taxon>Vertebrata</taxon>
        <taxon>Euteleostomi</taxon>
        <taxon>Amphibia</taxon>
        <taxon>Batrachia</taxon>
        <taxon>Anura</taxon>
        <taxon>Neobatrachia</taxon>
        <taxon>Hyloidea</taxon>
        <taxon>Dendrobatidae</taxon>
        <taxon>Dendrobatinae</taxon>
        <taxon>Ranitomeya</taxon>
    </lineage>
</organism>
<sequence length="196" mass="22132">VASIPLNGIGQCKGSKKNPQRLAYSKSIKFRAAPESTNAMTEYDDKEQIKVYDYCDFSLFCTDVCKNGQVFAGGEFLAANRFIIWTQDGHSYIYQLLNSGLSKSVYPVDGGLLKETITPHLLCSTRVIEESSSCTMGFVNERKEPFFKILYSGDSTGQLRFWHIPDVPVTQFDGSPLGKIYCIFCYFKIKNMYKKS</sequence>